<dbReference type="KEGG" id="aco:Amico_1257"/>
<evidence type="ECO:0000256" key="9">
    <source>
        <dbReference type="ARBA" id="ARBA00023204"/>
    </source>
</evidence>
<evidence type="ECO:0000256" key="6">
    <source>
        <dbReference type="ARBA" id="ARBA00022763"/>
    </source>
</evidence>
<keyword evidence="4" id="KW-0235">DNA replication</keyword>
<comment type="similarity">
    <text evidence="2 12">Belongs to the Nudix hydrolase family.</text>
</comment>
<evidence type="ECO:0000256" key="1">
    <source>
        <dbReference type="ARBA" id="ARBA00001946"/>
    </source>
</evidence>
<keyword evidence="3" id="KW-0515">Mutator protein</keyword>
<keyword evidence="9" id="KW-0234">DNA repair</keyword>
<dbReference type="Gene3D" id="3.90.79.10">
    <property type="entry name" value="Nucleoside Triphosphate Pyrophosphohydrolase"/>
    <property type="match status" value="1"/>
</dbReference>
<keyword evidence="5" id="KW-0479">Metal-binding</keyword>
<comment type="cofactor">
    <cofactor evidence="1">
        <name>Mg(2+)</name>
        <dbReference type="ChEBI" id="CHEBI:18420"/>
    </cofactor>
</comment>
<dbReference type="AlphaFoldDB" id="D5EFP6"/>
<accession>D5EFP6</accession>
<dbReference type="InterPro" id="IPR015797">
    <property type="entry name" value="NUDIX_hydrolase-like_dom_sf"/>
</dbReference>
<gene>
    <name evidence="14" type="ordered locus">Amico_1257</name>
</gene>
<dbReference type="Pfam" id="PF00293">
    <property type="entry name" value="NUDIX"/>
    <property type="match status" value="1"/>
</dbReference>
<evidence type="ECO:0000259" key="13">
    <source>
        <dbReference type="PROSITE" id="PS51462"/>
    </source>
</evidence>
<dbReference type="STRING" id="572547.Amico_1257"/>
<dbReference type="SUPFAM" id="SSF55811">
    <property type="entry name" value="Nudix"/>
    <property type="match status" value="1"/>
</dbReference>
<evidence type="ECO:0000256" key="12">
    <source>
        <dbReference type="RuleBase" id="RU003476"/>
    </source>
</evidence>
<dbReference type="GO" id="GO:0046872">
    <property type="term" value="F:metal ion binding"/>
    <property type="evidence" value="ECO:0007669"/>
    <property type="project" value="UniProtKB-KW"/>
</dbReference>
<dbReference type="GO" id="GO:0006281">
    <property type="term" value="P:DNA repair"/>
    <property type="evidence" value="ECO:0007669"/>
    <property type="project" value="UniProtKB-KW"/>
</dbReference>
<feature type="domain" description="Nudix hydrolase" evidence="13">
    <location>
        <begin position="3"/>
        <end position="128"/>
    </location>
</feature>
<evidence type="ECO:0000256" key="8">
    <source>
        <dbReference type="ARBA" id="ARBA00022842"/>
    </source>
</evidence>
<dbReference type="InterPro" id="IPR000086">
    <property type="entry name" value="NUDIX_hydrolase_dom"/>
</dbReference>
<dbReference type="CDD" id="cd03425">
    <property type="entry name" value="NUDIX_MutT_NudA_like"/>
    <property type="match status" value="1"/>
</dbReference>
<dbReference type="GO" id="GO:0035539">
    <property type="term" value="F:8-oxo-7,8-dihydrodeoxyguanosine triphosphate pyrophosphatase activity"/>
    <property type="evidence" value="ECO:0007669"/>
    <property type="project" value="UniProtKB-EC"/>
</dbReference>
<sequence length="129" mass="14950">MSERKKVTAAVIFKNGKVLVAQRSPESSLPNKWEFPGGKMEENETPEDCLKREIQEELNIDIKVKEYLCSSFFDYNHISIELMAYTCEWQSGKLKNNEHQALSWLNPEELRGLDMAPADWPIVEFILKS</sequence>
<dbReference type="GO" id="GO:0008413">
    <property type="term" value="F:8-oxo-7,8-dihydroguanosine triphosphate pyrophosphatase activity"/>
    <property type="evidence" value="ECO:0007669"/>
    <property type="project" value="TreeGrafter"/>
</dbReference>
<keyword evidence="15" id="KW-1185">Reference proteome</keyword>
<dbReference type="EC" id="3.6.1.55" evidence="11"/>
<evidence type="ECO:0000256" key="2">
    <source>
        <dbReference type="ARBA" id="ARBA00005582"/>
    </source>
</evidence>
<keyword evidence="6" id="KW-0227">DNA damage</keyword>
<dbReference type="GO" id="GO:0044715">
    <property type="term" value="F:8-oxo-dGDP phosphatase activity"/>
    <property type="evidence" value="ECO:0007669"/>
    <property type="project" value="TreeGrafter"/>
</dbReference>
<evidence type="ECO:0000256" key="10">
    <source>
        <dbReference type="ARBA" id="ARBA00035861"/>
    </source>
</evidence>
<evidence type="ECO:0000313" key="15">
    <source>
        <dbReference type="Proteomes" id="UP000002366"/>
    </source>
</evidence>
<dbReference type="OrthoDB" id="9810648at2"/>
<dbReference type="GO" id="GO:0006260">
    <property type="term" value="P:DNA replication"/>
    <property type="evidence" value="ECO:0007669"/>
    <property type="project" value="UniProtKB-KW"/>
</dbReference>
<dbReference type="RefSeq" id="WP_013048641.1">
    <property type="nucleotide sequence ID" value="NC_014011.1"/>
</dbReference>
<evidence type="ECO:0000256" key="4">
    <source>
        <dbReference type="ARBA" id="ARBA00022705"/>
    </source>
</evidence>
<name>D5EFP6_AMICL</name>
<proteinExistence type="inferred from homology"/>
<dbReference type="InterPro" id="IPR047127">
    <property type="entry name" value="MutT-like"/>
</dbReference>
<protein>
    <recommendedName>
        <fullName evidence="11">8-oxo-dGTP diphosphatase</fullName>
        <ecNumber evidence="11">3.6.1.55</ecNumber>
    </recommendedName>
</protein>
<dbReference type="PROSITE" id="PS51462">
    <property type="entry name" value="NUDIX"/>
    <property type="match status" value="1"/>
</dbReference>
<evidence type="ECO:0000256" key="3">
    <source>
        <dbReference type="ARBA" id="ARBA00022457"/>
    </source>
</evidence>
<evidence type="ECO:0000313" key="14">
    <source>
        <dbReference type="EMBL" id="ADE57378.1"/>
    </source>
</evidence>
<dbReference type="PROSITE" id="PS00893">
    <property type="entry name" value="NUDIX_BOX"/>
    <property type="match status" value="1"/>
</dbReference>
<dbReference type="eggNOG" id="COG0494">
    <property type="taxonomic scope" value="Bacteria"/>
</dbReference>
<dbReference type="EMBL" id="CP001997">
    <property type="protein sequence ID" value="ADE57378.1"/>
    <property type="molecule type" value="Genomic_DNA"/>
</dbReference>
<dbReference type="InterPro" id="IPR020476">
    <property type="entry name" value="Nudix_hydrolase"/>
</dbReference>
<dbReference type="PRINTS" id="PR00502">
    <property type="entry name" value="NUDIXFAMILY"/>
</dbReference>
<dbReference type="HOGENOM" id="CLU_037162_19_3_0"/>
<dbReference type="InterPro" id="IPR020084">
    <property type="entry name" value="NUDIX_hydrolase_CS"/>
</dbReference>
<reference evidence="14 15" key="1">
    <citation type="journal article" date="2010" name="Stand. Genomic Sci.">
        <title>Complete genome sequence of Aminobacterium colombiense type strain (ALA-1).</title>
        <authorList>
            <person name="Chertkov O."/>
            <person name="Sikorski J."/>
            <person name="Brambilla E."/>
            <person name="Lapidus A."/>
            <person name="Copeland A."/>
            <person name="Glavina Del Rio T."/>
            <person name="Nolan M."/>
            <person name="Lucas S."/>
            <person name="Tice H."/>
            <person name="Cheng J.F."/>
            <person name="Han C."/>
            <person name="Detter J.C."/>
            <person name="Bruce D."/>
            <person name="Tapia R."/>
            <person name="Goodwin L."/>
            <person name="Pitluck S."/>
            <person name="Liolios K."/>
            <person name="Ivanova N."/>
            <person name="Mavromatis K."/>
            <person name="Ovchinnikova G."/>
            <person name="Pati A."/>
            <person name="Chen A."/>
            <person name="Palaniappan K."/>
            <person name="Land M."/>
            <person name="Hauser L."/>
            <person name="Chang Y.J."/>
            <person name="Jeffries C.D."/>
            <person name="Spring S."/>
            <person name="Rohde M."/>
            <person name="Goker M."/>
            <person name="Bristow J."/>
            <person name="Eisen J.A."/>
            <person name="Markowitz V."/>
            <person name="Hugenholtz P."/>
            <person name="Kyrpides N.C."/>
            <person name="Klenk H.P."/>
        </authorList>
    </citation>
    <scope>NUCLEOTIDE SEQUENCE [LARGE SCALE GENOMIC DNA]</scope>
    <source>
        <strain evidence="15">DSM 12261 / ALA-1</strain>
    </source>
</reference>
<dbReference type="PANTHER" id="PTHR47707:SF1">
    <property type="entry name" value="NUDIX HYDROLASE FAMILY PROTEIN"/>
    <property type="match status" value="1"/>
</dbReference>
<organism evidence="14 15">
    <name type="scientific">Aminobacterium colombiense (strain DSM 12261 / ALA-1)</name>
    <dbReference type="NCBI Taxonomy" id="572547"/>
    <lineage>
        <taxon>Bacteria</taxon>
        <taxon>Thermotogati</taxon>
        <taxon>Synergistota</taxon>
        <taxon>Synergistia</taxon>
        <taxon>Synergistales</taxon>
        <taxon>Aminobacteriaceae</taxon>
        <taxon>Aminobacterium</taxon>
    </lineage>
</organism>
<dbReference type="GO" id="GO:0044716">
    <property type="term" value="F:8-oxo-GDP phosphatase activity"/>
    <property type="evidence" value="ECO:0007669"/>
    <property type="project" value="TreeGrafter"/>
</dbReference>
<keyword evidence="8" id="KW-0460">Magnesium</keyword>
<dbReference type="Proteomes" id="UP000002366">
    <property type="component" value="Chromosome"/>
</dbReference>
<evidence type="ECO:0000256" key="5">
    <source>
        <dbReference type="ARBA" id="ARBA00022723"/>
    </source>
</evidence>
<dbReference type="PANTHER" id="PTHR47707">
    <property type="entry name" value="8-OXO-DGTP DIPHOSPHATASE"/>
    <property type="match status" value="1"/>
</dbReference>
<comment type="catalytic activity">
    <reaction evidence="10">
        <text>8-oxo-dGTP + H2O = 8-oxo-dGMP + diphosphate + H(+)</text>
        <dbReference type="Rhea" id="RHEA:31575"/>
        <dbReference type="ChEBI" id="CHEBI:15377"/>
        <dbReference type="ChEBI" id="CHEBI:15378"/>
        <dbReference type="ChEBI" id="CHEBI:33019"/>
        <dbReference type="ChEBI" id="CHEBI:63224"/>
        <dbReference type="ChEBI" id="CHEBI:77896"/>
        <dbReference type="EC" id="3.6.1.55"/>
    </reaction>
</comment>
<evidence type="ECO:0000256" key="11">
    <source>
        <dbReference type="ARBA" id="ARBA00038905"/>
    </source>
</evidence>
<keyword evidence="7 12" id="KW-0378">Hydrolase</keyword>
<evidence type="ECO:0000256" key="7">
    <source>
        <dbReference type="ARBA" id="ARBA00022801"/>
    </source>
</evidence>